<gene>
    <name evidence="4" type="ORF">G9C98_000899</name>
</gene>
<dbReference type="AlphaFoldDB" id="A0A8J5R758"/>
<proteinExistence type="predicted"/>
<comment type="subcellular location">
    <subcellularLocation>
        <location evidence="1">Mitochondrion</location>
    </subcellularLocation>
</comment>
<evidence type="ECO:0000256" key="3">
    <source>
        <dbReference type="SAM" id="MobiDB-lite"/>
    </source>
</evidence>
<comment type="caution">
    <text evidence="4">The sequence shown here is derived from an EMBL/GenBank/DDBJ whole genome shotgun (WGS) entry which is preliminary data.</text>
</comment>
<dbReference type="InterPro" id="IPR034913">
    <property type="entry name" value="mS27/PTCD2"/>
</dbReference>
<organism evidence="4 5">
    <name type="scientific">Cotesia typhae</name>
    <dbReference type="NCBI Taxonomy" id="2053667"/>
    <lineage>
        <taxon>Eukaryota</taxon>
        <taxon>Metazoa</taxon>
        <taxon>Ecdysozoa</taxon>
        <taxon>Arthropoda</taxon>
        <taxon>Hexapoda</taxon>
        <taxon>Insecta</taxon>
        <taxon>Pterygota</taxon>
        <taxon>Neoptera</taxon>
        <taxon>Endopterygota</taxon>
        <taxon>Hymenoptera</taxon>
        <taxon>Apocrita</taxon>
        <taxon>Ichneumonoidea</taxon>
        <taxon>Braconidae</taxon>
        <taxon>Microgastrinae</taxon>
        <taxon>Cotesia</taxon>
    </lineage>
</organism>
<dbReference type="GO" id="GO:0005739">
    <property type="term" value="C:mitochondrion"/>
    <property type="evidence" value="ECO:0007669"/>
    <property type="project" value="UniProtKB-SubCell"/>
</dbReference>
<dbReference type="OrthoDB" id="19830at2759"/>
<feature type="coiled-coil region" evidence="2">
    <location>
        <begin position="356"/>
        <end position="383"/>
    </location>
</feature>
<evidence type="ECO:0000256" key="1">
    <source>
        <dbReference type="ARBA" id="ARBA00004173"/>
    </source>
</evidence>
<keyword evidence="5" id="KW-1185">Reference proteome</keyword>
<keyword evidence="2" id="KW-0175">Coiled coil</keyword>
<reference evidence="4" key="1">
    <citation type="submission" date="2020-03" db="EMBL/GenBank/DDBJ databases">
        <authorList>
            <person name="Chebbi M.A."/>
            <person name="Drezen J.M."/>
        </authorList>
    </citation>
    <scope>NUCLEOTIDE SEQUENCE</scope>
    <source>
        <tissue evidence="4">Whole body</tissue>
    </source>
</reference>
<reference evidence="4" key="2">
    <citation type="submission" date="2021-04" db="EMBL/GenBank/DDBJ databases">
        <title>Genome-wide patterns of bracovirus chromosomal integration into multiple host tissues during parasitism.</title>
        <authorList>
            <person name="Chebbi M.A.C."/>
        </authorList>
    </citation>
    <scope>NUCLEOTIDE SEQUENCE</scope>
    <source>
        <tissue evidence="4">Whole body</tissue>
    </source>
</reference>
<evidence type="ECO:0008006" key="6">
    <source>
        <dbReference type="Google" id="ProtNLM"/>
    </source>
</evidence>
<evidence type="ECO:0000256" key="2">
    <source>
        <dbReference type="SAM" id="Coils"/>
    </source>
</evidence>
<feature type="region of interest" description="Disordered" evidence="3">
    <location>
        <begin position="422"/>
        <end position="449"/>
    </location>
</feature>
<sequence>MLSLHRLLTLQKLSPLSSLLSRKFLSAAYPCTEAWNRRLESPLLSKINPRDLFLELDKKLSPSGKVSAVDLDLFAHTIDEEDATEEFMDILHRFRMTAETSKTLESTHHAVIRFFLDNNHIDELLTILDDRLNYGIFPDHFSTNLILNQLLKVPNHVAAVKVASLLMLQEDKENPLCNTLALYSCGKLLEEGFDKWELPPEPVVDPKEEVVKIRVRYLRNPYFDDHFDLKDPKAITGKTMVFFTKNRDDILGRSCLLLGYVLWGKHEMAAECVAKWRSVDGAVFKEVLEKVEGELKLQKEKFKEGEDLKDFEKLREEVKSLKSQEGSLVDKMAAEVKMAVEEHEQKMIQDQIETFKKWEEVRMAELHRQLDELDKQARMEKVKKMKEDMKKEERVLTFFDHEEEIELKIEDKLQRELEIYGPPTKKKIEEDENYVPPEIRSHTAGRNRR</sequence>
<dbReference type="PANTHER" id="PTHR21393">
    <property type="entry name" value="MITOCHONDRIAL 28S RIBOSOMAL PROTEIN S27"/>
    <property type="match status" value="1"/>
</dbReference>
<dbReference type="Proteomes" id="UP000729913">
    <property type="component" value="Unassembled WGS sequence"/>
</dbReference>
<evidence type="ECO:0000313" key="4">
    <source>
        <dbReference type="EMBL" id="KAG8040328.1"/>
    </source>
</evidence>
<dbReference type="InterPro" id="IPR019266">
    <property type="entry name" value="Ribosomal_mS27"/>
</dbReference>
<dbReference type="PANTHER" id="PTHR21393:SF0">
    <property type="entry name" value="SMALL RIBOSOMAL SUBUNIT PROTEIN MS27"/>
    <property type="match status" value="1"/>
</dbReference>
<accession>A0A8J5R758</accession>
<dbReference type="Pfam" id="PF10037">
    <property type="entry name" value="MRP-S27"/>
    <property type="match status" value="1"/>
</dbReference>
<name>A0A8J5R758_9HYME</name>
<dbReference type="EMBL" id="JAAOIC020000023">
    <property type="protein sequence ID" value="KAG8040328.1"/>
    <property type="molecule type" value="Genomic_DNA"/>
</dbReference>
<protein>
    <recommendedName>
        <fullName evidence="6">Mitochondrial 28S ribosomal protein S27</fullName>
    </recommendedName>
</protein>
<evidence type="ECO:0000313" key="5">
    <source>
        <dbReference type="Proteomes" id="UP000729913"/>
    </source>
</evidence>